<dbReference type="InterPro" id="IPR036097">
    <property type="entry name" value="HisK_dim/P_sf"/>
</dbReference>
<comment type="catalytic activity">
    <reaction evidence="1">
        <text>ATP + protein L-histidine = ADP + protein N-phospho-L-histidine.</text>
        <dbReference type="EC" id="2.7.13.3"/>
    </reaction>
</comment>
<dbReference type="SMART" id="SM00388">
    <property type="entry name" value="HisKA"/>
    <property type="match status" value="1"/>
</dbReference>
<evidence type="ECO:0000256" key="7">
    <source>
        <dbReference type="ARBA" id="ARBA00022840"/>
    </source>
</evidence>
<evidence type="ECO:0000256" key="5">
    <source>
        <dbReference type="ARBA" id="ARBA00022741"/>
    </source>
</evidence>
<dbReference type="InterPro" id="IPR004358">
    <property type="entry name" value="Sig_transdc_His_kin-like_C"/>
</dbReference>
<proteinExistence type="predicted"/>
<dbReference type="SUPFAM" id="SSF55785">
    <property type="entry name" value="PYP-like sensor domain (PAS domain)"/>
    <property type="match status" value="1"/>
</dbReference>
<dbReference type="SUPFAM" id="SSF55874">
    <property type="entry name" value="ATPase domain of HSP90 chaperone/DNA topoisomerase II/histidine kinase"/>
    <property type="match status" value="1"/>
</dbReference>
<dbReference type="InterPro" id="IPR000014">
    <property type="entry name" value="PAS"/>
</dbReference>
<dbReference type="SMART" id="SM00387">
    <property type="entry name" value="HATPase_c"/>
    <property type="match status" value="1"/>
</dbReference>
<dbReference type="SUPFAM" id="SSF47384">
    <property type="entry name" value="Homodimeric domain of signal transducing histidine kinase"/>
    <property type="match status" value="1"/>
</dbReference>
<gene>
    <name evidence="11" type="ORF">DEQ80_00225</name>
</gene>
<evidence type="ECO:0000259" key="9">
    <source>
        <dbReference type="PROSITE" id="PS50109"/>
    </source>
</evidence>
<dbReference type="Pfam" id="PF02518">
    <property type="entry name" value="HATPase_c"/>
    <property type="match status" value="1"/>
</dbReference>
<dbReference type="InterPro" id="IPR013656">
    <property type="entry name" value="PAS_4"/>
</dbReference>
<feature type="domain" description="Histidine kinase" evidence="9">
    <location>
        <begin position="476"/>
        <end position="688"/>
    </location>
</feature>
<evidence type="ECO:0000259" key="10">
    <source>
        <dbReference type="PROSITE" id="PS50112"/>
    </source>
</evidence>
<evidence type="ECO:0000313" key="12">
    <source>
        <dbReference type="Proteomes" id="UP000264141"/>
    </source>
</evidence>
<evidence type="ECO:0000256" key="4">
    <source>
        <dbReference type="ARBA" id="ARBA00022679"/>
    </source>
</evidence>
<sequence>MTSAPLHDWQTAEYLADLLAHPADLPSTLTQALHVVLNALNRESAALFIKPLADGTPPFWVPHHIPFSLQPQVENLASPLSFFAQDLLERPEILPAGHPFEISEALPVSFNDETLAVLFLWGRPLTAEDRLRSQALLRPLGRALYTSKFHQSVSNDGQILPALQALIHAYTNAYDSHLLQRQYLQSLQTIFQAEDALLFLLDDHNPRLAIQKHLDANGNWEERTTLDTGSTFILPSGQEPQASEAAAPTAGQIISWLNASMGGSIQNIVFSLLVSNRNPVGMAVLVNPRLDDSDPYRKSLLQLTSSLLANAIVSQRQLLSLKITIADLEASRWEIIHSRNTLRTFFDSIPASVYIIDRNYVLISVNLKRSQRVNRHPSELVGRKCYEQFYHRMDPCPGCRAMETFASAVITSRYAREWYDQERFVEWEITTFPIQEQTNLPHQVILFEEDVTEKRTLEASLIQTEKLAAVGQLAAGVAHEINNPLAAIIANSQMLLRDVPSTDRDLVESLKLIETAGVRASQVVTNLLGIARKEKKYEFELLDLNETIRGALSLVNHELVQRAIEVKLDLQEDMPELMASRHHLQGVWINLIVNGIDAIDHPGGRITITSRYHEGEFRVTIADNGKGIPREQLSKIFEPFFTTKAAGKGTGLGLSVCLRVIKEHRGNILVDSQPGTGTTFTILLPDLSATAKS</sequence>
<evidence type="ECO:0000256" key="8">
    <source>
        <dbReference type="ARBA" id="ARBA00023012"/>
    </source>
</evidence>
<reference evidence="11 12" key="1">
    <citation type="journal article" date="2018" name="Nat. Biotechnol.">
        <title>A standardized bacterial taxonomy based on genome phylogeny substantially revises the tree of life.</title>
        <authorList>
            <person name="Parks D.H."/>
            <person name="Chuvochina M."/>
            <person name="Waite D.W."/>
            <person name="Rinke C."/>
            <person name="Skarshewski A."/>
            <person name="Chaumeil P.A."/>
            <person name="Hugenholtz P."/>
        </authorList>
    </citation>
    <scope>NUCLEOTIDE SEQUENCE [LARGE SCALE GENOMIC DNA]</scope>
    <source>
        <strain evidence="11">UBA8781</strain>
    </source>
</reference>
<evidence type="ECO:0000256" key="2">
    <source>
        <dbReference type="ARBA" id="ARBA00012438"/>
    </source>
</evidence>
<dbReference type="CDD" id="cd00082">
    <property type="entry name" value="HisKA"/>
    <property type="match status" value="1"/>
</dbReference>
<keyword evidence="3" id="KW-0597">Phosphoprotein</keyword>
<keyword evidence="7" id="KW-0067">ATP-binding</keyword>
<keyword evidence="5" id="KW-0547">Nucleotide-binding</keyword>
<dbReference type="Gene3D" id="1.10.287.130">
    <property type="match status" value="1"/>
</dbReference>
<evidence type="ECO:0000256" key="6">
    <source>
        <dbReference type="ARBA" id="ARBA00022777"/>
    </source>
</evidence>
<dbReference type="PROSITE" id="PS50112">
    <property type="entry name" value="PAS"/>
    <property type="match status" value="1"/>
</dbReference>
<dbReference type="Proteomes" id="UP000264141">
    <property type="component" value="Unassembled WGS sequence"/>
</dbReference>
<dbReference type="GO" id="GO:0000155">
    <property type="term" value="F:phosphorelay sensor kinase activity"/>
    <property type="evidence" value="ECO:0007669"/>
    <property type="project" value="InterPro"/>
</dbReference>
<evidence type="ECO:0000256" key="1">
    <source>
        <dbReference type="ARBA" id="ARBA00000085"/>
    </source>
</evidence>
<dbReference type="PANTHER" id="PTHR43065:SF10">
    <property type="entry name" value="PEROXIDE STRESS-ACTIVATED HISTIDINE KINASE MAK3"/>
    <property type="match status" value="1"/>
</dbReference>
<dbReference type="PRINTS" id="PR00344">
    <property type="entry name" value="BCTRLSENSOR"/>
</dbReference>
<dbReference type="InterPro" id="IPR003594">
    <property type="entry name" value="HATPase_dom"/>
</dbReference>
<dbReference type="STRING" id="229919.GCA_001050195_02770"/>
<dbReference type="Gene3D" id="3.30.450.20">
    <property type="entry name" value="PAS domain"/>
    <property type="match status" value="1"/>
</dbReference>
<dbReference type="GO" id="GO:0005524">
    <property type="term" value="F:ATP binding"/>
    <property type="evidence" value="ECO:0007669"/>
    <property type="project" value="UniProtKB-KW"/>
</dbReference>
<evidence type="ECO:0000256" key="3">
    <source>
        <dbReference type="ARBA" id="ARBA00022553"/>
    </source>
</evidence>
<dbReference type="InterPro" id="IPR036890">
    <property type="entry name" value="HATPase_C_sf"/>
</dbReference>
<evidence type="ECO:0000313" key="11">
    <source>
        <dbReference type="EMBL" id="HCE16258.1"/>
    </source>
</evidence>
<keyword evidence="8" id="KW-0902">Two-component regulatory system</keyword>
<comment type="caution">
    <text evidence="11">The sequence shown here is derived from an EMBL/GenBank/DDBJ whole genome shotgun (WGS) entry which is preliminary data.</text>
</comment>
<protein>
    <recommendedName>
        <fullName evidence="2">histidine kinase</fullName>
        <ecNumber evidence="2">2.7.13.3</ecNumber>
    </recommendedName>
</protein>
<dbReference type="Pfam" id="PF00512">
    <property type="entry name" value="HisKA"/>
    <property type="match status" value="1"/>
</dbReference>
<dbReference type="EMBL" id="DPBP01000002">
    <property type="protein sequence ID" value="HCE16258.1"/>
    <property type="molecule type" value="Genomic_DNA"/>
</dbReference>
<dbReference type="EC" id="2.7.13.3" evidence="2"/>
<organism evidence="11 12">
    <name type="scientific">Anaerolinea thermolimosa</name>
    <dbReference type="NCBI Taxonomy" id="229919"/>
    <lineage>
        <taxon>Bacteria</taxon>
        <taxon>Bacillati</taxon>
        <taxon>Chloroflexota</taxon>
        <taxon>Anaerolineae</taxon>
        <taxon>Anaerolineales</taxon>
        <taxon>Anaerolineaceae</taxon>
        <taxon>Anaerolinea</taxon>
    </lineage>
</organism>
<dbReference type="InterPro" id="IPR003661">
    <property type="entry name" value="HisK_dim/P_dom"/>
</dbReference>
<feature type="domain" description="PAS" evidence="10">
    <location>
        <begin position="338"/>
        <end position="391"/>
    </location>
</feature>
<dbReference type="PANTHER" id="PTHR43065">
    <property type="entry name" value="SENSOR HISTIDINE KINASE"/>
    <property type="match status" value="1"/>
</dbReference>
<dbReference type="Gene3D" id="3.30.565.10">
    <property type="entry name" value="Histidine kinase-like ATPase, C-terminal domain"/>
    <property type="match status" value="1"/>
</dbReference>
<accession>A0A3D1JES8</accession>
<keyword evidence="4" id="KW-0808">Transferase</keyword>
<dbReference type="Pfam" id="PF08448">
    <property type="entry name" value="PAS_4"/>
    <property type="match status" value="1"/>
</dbReference>
<name>A0A3D1JES8_9CHLR</name>
<dbReference type="PROSITE" id="PS50109">
    <property type="entry name" value="HIS_KIN"/>
    <property type="match status" value="1"/>
</dbReference>
<dbReference type="AlphaFoldDB" id="A0A3D1JES8"/>
<dbReference type="InterPro" id="IPR035965">
    <property type="entry name" value="PAS-like_dom_sf"/>
</dbReference>
<keyword evidence="6" id="KW-0418">Kinase</keyword>
<dbReference type="InterPro" id="IPR005467">
    <property type="entry name" value="His_kinase_dom"/>
</dbReference>